<gene>
    <name evidence="1" type="ORF">MKUB_37470</name>
</gene>
<protein>
    <recommendedName>
        <fullName evidence="3">PPE family C-terminal domain-containing protein</fullName>
    </recommendedName>
</protein>
<proteinExistence type="predicted"/>
<organism evidence="1 2">
    <name type="scientific">Mycobacterium kubicae</name>
    <dbReference type="NCBI Taxonomy" id="120959"/>
    <lineage>
        <taxon>Bacteria</taxon>
        <taxon>Bacillati</taxon>
        <taxon>Actinomycetota</taxon>
        <taxon>Actinomycetes</taxon>
        <taxon>Mycobacteriales</taxon>
        <taxon>Mycobacteriaceae</taxon>
        <taxon>Mycobacterium</taxon>
        <taxon>Mycobacterium simiae complex</taxon>
    </lineage>
</organism>
<evidence type="ECO:0008006" key="3">
    <source>
        <dbReference type="Google" id="ProtNLM"/>
    </source>
</evidence>
<evidence type="ECO:0000313" key="1">
    <source>
        <dbReference type="EMBL" id="GFG66257.1"/>
    </source>
</evidence>
<sequence length="97" mass="9839">MFEEVPDDPHVSVTDAAVALGLGGGAEIGRQGLSGQGVALAEVGGFGQAAVGFGAGHMQPVGQHRGQSAAQLGWIGLFGKQIQHRMLGRGQPARDPL</sequence>
<accession>A0ABQ1BRH9</accession>
<keyword evidence="2" id="KW-1185">Reference proteome</keyword>
<dbReference type="Proteomes" id="UP000465306">
    <property type="component" value="Unassembled WGS sequence"/>
</dbReference>
<evidence type="ECO:0000313" key="2">
    <source>
        <dbReference type="Proteomes" id="UP000465306"/>
    </source>
</evidence>
<name>A0ABQ1BRH9_9MYCO</name>
<comment type="caution">
    <text evidence="1">The sequence shown here is derived from an EMBL/GenBank/DDBJ whole genome shotgun (WGS) entry which is preliminary data.</text>
</comment>
<reference evidence="1 2" key="1">
    <citation type="journal article" date="2019" name="Emerg. Microbes Infect.">
        <title>Comprehensive subspecies identification of 175 nontuberculous mycobacteria species based on 7547 genomic profiles.</title>
        <authorList>
            <person name="Matsumoto Y."/>
            <person name="Kinjo T."/>
            <person name="Motooka D."/>
            <person name="Nabeya D."/>
            <person name="Jung N."/>
            <person name="Uechi K."/>
            <person name="Horii T."/>
            <person name="Iida T."/>
            <person name="Fujita J."/>
            <person name="Nakamura S."/>
        </authorList>
    </citation>
    <scope>NUCLEOTIDE SEQUENCE [LARGE SCALE GENOMIC DNA]</scope>
    <source>
        <strain evidence="1 2">JCM 13573</strain>
    </source>
</reference>
<dbReference type="EMBL" id="BLKU01000005">
    <property type="protein sequence ID" value="GFG66257.1"/>
    <property type="molecule type" value="Genomic_DNA"/>
</dbReference>